<keyword evidence="1" id="KW-0732">Signal</keyword>
<dbReference type="EMBL" id="UYRU01085579">
    <property type="protein sequence ID" value="VDN34600.1"/>
    <property type="molecule type" value="Genomic_DNA"/>
</dbReference>
<sequence length="108" mass="12070">MQCLLLVVVVVVPKLLSLRRPQRTRWGAGSTSAKCSVSIWVSSRSIAHRPPMSCVCVVDVNRTLSNYQSPPPLLSGWSSSLRRLTIPTLFPFVYCLPMNLWIMSLVVL</sequence>
<accession>A0A3P7N4N8</accession>
<evidence type="ECO:0000313" key="2">
    <source>
        <dbReference type="EMBL" id="VDN34600.1"/>
    </source>
</evidence>
<dbReference type="Proteomes" id="UP000281553">
    <property type="component" value="Unassembled WGS sequence"/>
</dbReference>
<evidence type="ECO:0008006" key="4">
    <source>
        <dbReference type="Google" id="ProtNLM"/>
    </source>
</evidence>
<keyword evidence="3" id="KW-1185">Reference proteome</keyword>
<name>A0A3P7N4N8_DIBLA</name>
<protein>
    <recommendedName>
        <fullName evidence="4">Secreted protein</fullName>
    </recommendedName>
</protein>
<evidence type="ECO:0000313" key="3">
    <source>
        <dbReference type="Proteomes" id="UP000281553"/>
    </source>
</evidence>
<feature type="signal peptide" evidence="1">
    <location>
        <begin position="1"/>
        <end position="17"/>
    </location>
</feature>
<feature type="chain" id="PRO_5018043192" description="Secreted protein" evidence="1">
    <location>
        <begin position="18"/>
        <end position="108"/>
    </location>
</feature>
<proteinExistence type="predicted"/>
<gene>
    <name evidence="2" type="ORF">DILT_LOCUS16549</name>
</gene>
<evidence type="ECO:0000256" key="1">
    <source>
        <dbReference type="SAM" id="SignalP"/>
    </source>
</evidence>
<dbReference type="AlphaFoldDB" id="A0A3P7N4N8"/>
<organism evidence="2 3">
    <name type="scientific">Dibothriocephalus latus</name>
    <name type="common">Fish tapeworm</name>
    <name type="synonym">Diphyllobothrium latum</name>
    <dbReference type="NCBI Taxonomy" id="60516"/>
    <lineage>
        <taxon>Eukaryota</taxon>
        <taxon>Metazoa</taxon>
        <taxon>Spiralia</taxon>
        <taxon>Lophotrochozoa</taxon>
        <taxon>Platyhelminthes</taxon>
        <taxon>Cestoda</taxon>
        <taxon>Eucestoda</taxon>
        <taxon>Diphyllobothriidea</taxon>
        <taxon>Diphyllobothriidae</taxon>
        <taxon>Dibothriocephalus</taxon>
    </lineage>
</organism>
<reference evidence="2 3" key="1">
    <citation type="submission" date="2018-11" db="EMBL/GenBank/DDBJ databases">
        <authorList>
            <consortium name="Pathogen Informatics"/>
        </authorList>
    </citation>
    <scope>NUCLEOTIDE SEQUENCE [LARGE SCALE GENOMIC DNA]</scope>
</reference>